<organism evidence="2 3">
    <name type="scientific">Cadophora malorum</name>
    <dbReference type="NCBI Taxonomy" id="108018"/>
    <lineage>
        <taxon>Eukaryota</taxon>
        <taxon>Fungi</taxon>
        <taxon>Dikarya</taxon>
        <taxon>Ascomycota</taxon>
        <taxon>Pezizomycotina</taxon>
        <taxon>Leotiomycetes</taxon>
        <taxon>Helotiales</taxon>
        <taxon>Ploettnerulaceae</taxon>
        <taxon>Cadophora</taxon>
    </lineage>
</organism>
<dbReference type="Pfam" id="PF03358">
    <property type="entry name" value="FMN_red"/>
    <property type="match status" value="1"/>
</dbReference>
<keyword evidence="3" id="KW-1185">Reference proteome</keyword>
<dbReference type="Gene3D" id="3.40.50.360">
    <property type="match status" value="1"/>
</dbReference>
<dbReference type="EMBL" id="JAFJYH010000026">
    <property type="protein sequence ID" value="KAG4424042.1"/>
    <property type="molecule type" value="Genomic_DNA"/>
</dbReference>
<dbReference type="PANTHER" id="PTHR30543">
    <property type="entry name" value="CHROMATE REDUCTASE"/>
    <property type="match status" value="1"/>
</dbReference>
<dbReference type="SUPFAM" id="SSF52218">
    <property type="entry name" value="Flavoproteins"/>
    <property type="match status" value="1"/>
</dbReference>
<dbReference type="InterPro" id="IPR005025">
    <property type="entry name" value="FMN_Rdtase-like_dom"/>
</dbReference>
<sequence>MSPKLHKIGVILGSTRSPRVCPQIVTFITEMLTPLLSPNTELSIIDLSINTLPLFDEPGIPAKITSSNDYAHTHTQAWSELISSHSAFIFITPQYNWGYPASLKNALDYLYNEWKGKPAMIISYGGHGGNHAAAQLRIVLEGGFKMKVVKEMSALTFPSKEATGQAFKGEQMDLPEGTWEKEGEDAKRGFQEMLKMLEEA</sequence>
<evidence type="ECO:0000313" key="3">
    <source>
        <dbReference type="Proteomes" id="UP000664132"/>
    </source>
</evidence>
<dbReference type="GO" id="GO:0005829">
    <property type="term" value="C:cytosol"/>
    <property type="evidence" value="ECO:0007669"/>
    <property type="project" value="TreeGrafter"/>
</dbReference>
<dbReference type="GO" id="GO:0016491">
    <property type="term" value="F:oxidoreductase activity"/>
    <property type="evidence" value="ECO:0007669"/>
    <property type="project" value="InterPro"/>
</dbReference>
<dbReference type="InterPro" id="IPR050712">
    <property type="entry name" value="NAD(P)H-dep_reductase"/>
</dbReference>
<gene>
    <name evidence="2" type="ORF">IFR04_002884</name>
</gene>
<dbReference type="GO" id="GO:0010181">
    <property type="term" value="F:FMN binding"/>
    <property type="evidence" value="ECO:0007669"/>
    <property type="project" value="TreeGrafter"/>
</dbReference>
<dbReference type="OrthoDB" id="68575at2759"/>
<evidence type="ECO:0000259" key="1">
    <source>
        <dbReference type="Pfam" id="PF03358"/>
    </source>
</evidence>
<dbReference type="AlphaFoldDB" id="A0A8H8BU58"/>
<dbReference type="Proteomes" id="UP000664132">
    <property type="component" value="Unassembled WGS sequence"/>
</dbReference>
<accession>A0A8H8BU58</accession>
<feature type="domain" description="NADPH-dependent FMN reductase-like" evidence="1">
    <location>
        <begin position="7"/>
        <end position="151"/>
    </location>
</feature>
<dbReference type="PANTHER" id="PTHR30543:SF21">
    <property type="entry name" value="NAD(P)H-DEPENDENT FMN REDUCTASE LOT6"/>
    <property type="match status" value="1"/>
</dbReference>
<protein>
    <recommendedName>
        <fullName evidence="1">NADPH-dependent FMN reductase-like domain-containing protein</fullName>
    </recommendedName>
</protein>
<comment type="caution">
    <text evidence="2">The sequence shown here is derived from an EMBL/GenBank/DDBJ whole genome shotgun (WGS) entry which is preliminary data.</text>
</comment>
<proteinExistence type="predicted"/>
<reference evidence="2" key="1">
    <citation type="submission" date="2021-02" db="EMBL/GenBank/DDBJ databases">
        <title>Genome sequence Cadophora malorum strain M34.</title>
        <authorList>
            <person name="Stefanovic E."/>
            <person name="Vu D."/>
            <person name="Scully C."/>
            <person name="Dijksterhuis J."/>
            <person name="Roader J."/>
            <person name="Houbraken J."/>
        </authorList>
    </citation>
    <scope>NUCLEOTIDE SEQUENCE</scope>
    <source>
        <strain evidence="2">M34</strain>
    </source>
</reference>
<dbReference type="InterPro" id="IPR029039">
    <property type="entry name" value="Flavoprotein-like_sf"/>
</dbReference>
<evidence type="ECO:0000313" key="2">
    <source>
        <dbReference type="EMBL" id="KAG4424042.1"/>
    </source>
</evidence>
<name>A0A8H8BU58_9HELO</name>